<dbReference type="EMBL" id="AL157959">
    <property type="protein sequence ID" value="CAM08281.1"/>
    <property type="molecule type" value="Genomic_DNA"/>
</dbReference>
<accession>A0A0U1RIE2</accession>
<dbReference type="KEGG" id="nma:NMA1068"/>
<evidence type="ECO:0000313" key="2">
    <source>
        <dbReference type="Proteomes" id="UP000000626"/>
    </source>
</evidence>
<dbReference type="AlphaFoldDB" id="A0A0U1RIE2"/>
<proteinExistence type="predicted"/>
<sequence length="178" mass="21362">MEKIIDSKVRETNFNQAWRVIRAMQIDNISDEQVVIVRMSCYLKKDEIFKNIERYGYQSSDIKKISPPFPLNILPVPKPYYFYLYDTHLNQIYDLAWSCNDFLMFEIFILDRESIKYIDQDKLFKSRETLYSNFKSIKNQCKNYFFCGFDFDAPYFKSGVSQVADYNFVPDAFSLFFI</sequence>
<protein>
    <submittedName>
        <fullName evidence="1">Uncharacterized protein</fullName>
    </submittedName>
</protein>
<gene>
    <name evidence="1" type="ordered locus">NMA1068</name>
</gene>
<dbReference type="HOGENOM" id="CLU_127073_0_0_4"/>
<dbReference type="GeneID" id="93386322"/>
<dbReference type="EnsemblBacteria" id="CAM08281">
    <property type="protein sequence ID" value="CAM08281"/>
    <property type="gene ID" value="NMA1068"/>
</dbReference>
<name>A0A0U1RIE2_NEIMA</name>
<reference evidence="1 2" key="1">
    <citation type="journal article" date="2000" name="Nature">
        <title>Complete DNA sequence of a serogroup A strain of Neisseria meningitidis Z2491.</title>
        <authorList>
            <person name="Parkhill J."/>
            <person name="Achtman M."/>
            <person name="James K.D."/>
            <person name="Bentley S.D."/>
            <person name="Churcher C."/>
            <person name="Klee S.R."/>
            <person name="Morelli G."/>
            <person name="Basham D."/>
            <person name="Brown D."/>
            <person name="Chillingworth T."/>
            <person name="Davies R.M."/>
            <person name="Davis P."/>
            <person name="Devlin K."/>
            <person name="Feltwell T."/>
            <person name="Hamlin N."/>
            <person name="Holroyd S."/>
            <person name="Jagels K."/>
            <person name="Leather S."/>
            <person name="Moule S."/>
            <person name="Mungall K."/>
            <person name="Quail M.A."/>
            <person name="Rajandream M.A."/>
            <person name="Rutherford K.M."/>
            <person name="Simmonds M."/>
            <person name="Skelton J."/>
            <person name="Whitehead S."/>
            <person name="Spratt B.G."/>
            <person name="Barrell B.G."/>
        </authorList>
    </citation>
    <scope>NUCLEOTIDE SEQUENCE [LARGE SCALE GENOMIC DNA]</scope>
    <source>
        <strain evidence="2">DSM 15465 / Z2491</strain>
    </source>
</reference>
<organism evidence="1 2">
    <name type="scientific">Neisseria meningitidis serogroup A / serotype 4A (strain DSM 15465 / Z2491)</name>
    <dbReference type="NCBI Taxonomy" id="122587"/>
    <lineage>
        <taxon>Bacteria</taxon>
        <taxon>Pseudomonadati</taxon>
        <taxon>Pseudomonadota</taxon>
        <taxon>Betaproteobacteria</taxon>
        <taxon>Neisseriales</taxon>
        <taxon>Neisseriaceae</taxon>
        <taxon>Neisseria</taxon>
    </lineage>
</organism>
<dbReference type="Proteomes" id="UP000000626">
    <property type="component" value="Chromosome"/>
</dbReference>
<dbReference type="RefSeq" id="WP_002253896.1">
    <property type="nucleotide sequence ID" value="NC_003116.1"/>
</dbReference>
<evidence type="ECO:0000313" key="1">
    <source>
        <dbReference type="EMBL" id="CAM08281.1"/>
    </source>
</evidence>